<dbReference type="PANTHER" id="PTHR46561:SF11">
    <property type="entry name" value="SERPENTINE RECEPTOR CLASS ALPHA_BETA-14"/>
    <property type="match status" value="1"/>
</dbReference>
<evidence type="ECO:0000256" key="2">
    <source>
        <dbReference type="ARBA" id="ARBA00022692"/>
    </source>
</evidence>
<dbReference type="GO" id="GO:0016020">
    <property type="term" value="C:membrane"/>
    <property type="evidence" value="ECO:0007669"/>
    <property type="project" value="UniProtKB-SubCell"/>
</dbReference>
<accession>A0AA39IR90</accession>
<feature type="transmembrane region" description="Helical" evidence="5">
    <location>
        <begin position="185"/>
        <end position="211"/>
    </location>
</feature>
<name>A0AA39IR90_9BILA</name>
<protein>
    <recommendedName>
        <fullName evidence="8">G-protein coupled receptors family 1 profile domain-containing protein</fullName>
    </recommendedName>
</protein>
<proteinExistence type="predicted"/>
<organism evidence="6 7">
    <name type="scientific">Steinernema hermaphroditum</name>
    <dbReference type="NCBI Taxonomy" id="289476"/>
    <lineage>
        <taxon>Eukaryota</taxon>
        <taxon>Metazoa</taxon>
        <taxon>Ecdysozoa</taxon>
        <taxon>Nematoda</taxon>
        <taxon>Chromadorea</taxon>
        <taxon>Rhabditida</taxon>
        <taxon>Tylenchina</taxon>
        <taxon>Panagrolaimomorpha</taxon>
        <taxon>Strongyloidoidea</taxon>
        <taxon>Steinernematidae</taxon>
        <taxon>Steinernema</taxon>
    </lineage>
</organism>
<dbReference type="EMBL" id="JAUCMV010000001">
    <property type="protein sequence ID" value="KAK0429021.1"/>
    <property type="molecule type" value="Genomic_DNA"/>
</dbReference>
<keyword evidence="7" id="KW-1185">Reference proteome</keyword>
<feature type="transmembrane region" description="Helical" evidence="5">
    <location>
        <begin position="146"/>
        <end position="165"/>
    </location>
</feature>
<evidence type="ECO:0000256" key="4">
    <source>
        <dbReference type="ARBA" id="ARBA00023136"/>
    </source>
</evidence>
<reference evidence="6" key="1">
    <citation type="submission" date="2023-06" db="EMBL/GenBank/DDBJ databases">
        <title>Genomic analysis of the entomopathogenic nematode Steinernema hermaphroditum.</title>
        <authorList>
            <person name="Schwarz E.M."/>
            <person name="Heppert J.K."/>
            <person name="Baniya A."/>
            <person name="Schwartz H.T."/>
            <person name="Tan C.-H."/>
            <person name="Antoshechkin I."/>
            <person name="Sternberg P.W."/>
            <person name="Goodrich-Blair H."/>
            <person name="Dillman A.R."/>
        </authorList>
    </citation>
    <scope>NUCLEOTIDE SEQUENCE</scope>
    <source>
        <strain evidence="6">PS9179</strain>
        <tissue evidence="6">Whole animal</tissue>
    </source>
</reference>
<feature type="transmembrane region" description="Helical" evidence="5">
    <location>
        <begin position="20"/>
        <end position="44"/>
    </location>
</feature>
<evidence type="ECO:0000313" key="6">
    <source>
        <dbReference type="EMBL" id="KAK0429021.1"/>
    </source>
</evidence>
<evidence type="ECO:0000256" key="5">
    <source>
        <dbReference type="SAM" id="Phobius"/>
    </source>
</evidence>
<keyword evidence="2 5" id="KW-0812">Transmembrane</keyword>
<dbReference type="PANTHER" id="PTHR46561">
    <property type="entry name" value="SERPENTINE RECEPTOR, CLASS AB (CLASS A-LIKE)-RELATED"/>
    <property type="match status" value="1"/>
</dbReference>
<feature type="transmembrane region" description="Helical" evidence="5">
    <location>
        <begin position="104"/>
        <end position="125"/>
    </location>
</feature>
<sequence length="335" mass="38165">MSGRDACDVALELSKDYLVLTFMVVRSVLSFIAAFALILCACFGSFKNRIHPNATILFRGYIGFAVLSALSTIISDGIDAVRLIFIRSDSGCPIPLYTGKIAEILMMPMVFCVNALGIMFIFIGVERSIATIYTAKYEKMKSTVPGWALLFIAVCVSLAKAVWFWAQSSDAPAQPMATIGDVPFYVHYVTLGTQLFMEVINIVLFTTLYWCNKRRKYKSSRVASSLTYKYQLNENYHSIIQILRLAWLHCLVIVIATVVIFIAMFCLTEEQGMRFSVIFDLYPVYHCLLPVALGYRTVKDRMKEKTAKVEQIKEQRDYKDQDHHFKMLQDLFDKQ</sequence>
<dbReference type="InterPro" id="IPR053286">
    <property type="entry name" value="Nematode_rcpt-like_srab"/>
</dbReference>
<evidence type="ECO:0008006" key="8">
    <source>
        <dbReference type="Google" id="ProtNLM"/>
    </source>
</evidence>
<dbReference type="Proteomes" id="UP001175271">
    <property type="component" value="Unassembled WGS sequence"/>
</dbReference>
<evidence type="ECO:0000256" key="1">
    <source>
        <dbReference type="ARBA" id="ARBA00004141"/>
    </source>
</evidence>
<comment type="caution">
    <text evidence="6">The sequence shown here is derived from an EMBL/GenBank/DDBJ whole genome shotgun (WGS) entry which is preliminary data.</text>
</comment>
<dbReference type="AlphaFoldDB" id="A0AA39IR90"/>
<keyword evidence="3 5" id="KW-1133">Transmembrane helix</keyword>
<gene>
    <name evidence="6" type="ORF">QR680_011140</name>
</gene>
<feature type="transmembrane region" description="Helical" evidence="5">
    <location>
        <begin position="245"/>
        <end position="265"/>
    </location>
</feature>
<evidence type="ECO:0000256" key="3">
    <source>
        <dbReference type="ARBA" id="ARBA00022989"/>
    </source>
</evidence>
<dbReference type="Pfam" id="PF10292">
    <property type="entry name" value="7TM_GPCR_Srab"/>
    <property type="match status" value="1"/>
</dbReference>
<dbReference type="InterPro" id="IPR019408">
    <property type="entry name" value="7TM_GPCR_serpentine_rcpt_Srab"/>
</dbReference>
<evidence type="ECO:0000313" key="7">
    <source>
        <dbReference type="Proteomes" id="UP001175271"/>
    </source>
</evidence>
<keyword evidence="4 5" id="KW-0472">Membrane</keyword>
<comment type="subcellular location">
    <subcellularLocation>
        <location evidence="1">Membrane</location>
        <topology evidence="1">Multi-pass membrane protein</topology>
    </subcellularLocation>
</comment>
<feature type="transmembrane region" description="Helical" evidence="5">
    <location>
        <begin position="277"/>
        <end position="295"/>
    </location>
</feature>